<dbReference type="OrthoDB" id="1113942at2"/>
<reference evidence="4 5" key="1">
    <citation type="journal article" date="2012" name="J. Bacteriol.">
        <title>Genome Sequence of the Halotolerant Bacterium Imtechella halotolerans K1T.</title>
        <authorList>
            <person name="Kumar S."/>
            <person name="Vikram S."/>
            <person name="Subramanian S."/>
            <person name="Raghava G.P."/>
            <person name="Pinnaka A.K."/>
        </authorList>
    </citation>
    <scope>NUCLEOTIDE SEQUENCE [LARGE SCALE GENOMIC DNA]</scope>
    <source>
        <strain evidence="4 5">K1</strain>
    </source>
</reference>
<feature type="region of interest" description="Disordered" evidence="1">
    <location>
        <begin position="75"/>
        <end position="101"/>
    </location>
</feature>
<dbReference type="RefSeq" id="WP_008236282.1">
    <property type="nucleotide sequence ID" value="NZ_AJJU01000002.1"/>
</dbReference>
<keyword evidence="2" id="KW-0472">Membrane</keyword>
<evidence type="ECO:0000259" key="3">
    <source>
        <dbReference type="Pfam" id="PF13568"/>
    </source>
</evidence>
<sequence>MRDNKHIDRFFQEKFKDFEVAPQPEVWQRIETHLDKKQKKRVIPFWWQWGGIAAGLAIVLTIGIIKWNAPLTVNPSENGVTRSADNPTLESAPSNSTNDDALDKWMEQSNQVIDLPEEKSNNSTKNIAIINAVSKTKSSSIEYHQQINDTNIIPEKNQITTYDKHLSNKIEEVPPSEKTSDKHLKSIEEAIAEQEAIRDESNKPITTAKKWSLNPQVAPVYYSSVSNGSPIDTRFVENTKNGQVNISFGVNISYNVSDKLSVRSGLNKINLGYTTENVTFGNGLSTQAINTINFKNNASMVPLSNDSNINSLSPSLSEYKTVSTTSGSLLQNIGYLELPVEMKYRVTGNKLSMNLIGGFSTLFLMDNQILLTNQGMQSELGEANNLNDINFSTNIGIGVDYQFSKNMKLLVEPLFKYQLNTFSGDQGNFRPYSLGLHTGLSIQF</sequence>
<feature type="transmembrane region" description="Helical" evidence="2">
    <location>
        <begin position="46"/>
        <end position="67"/>
    </location>
</feature>
<gene>
    <name evidence="4" type="ORF">W5A_00470</name>
</gene>
<dbReference type="EMBL" id="AJJU01000002">
    <property type="protein sequence ID" value="EID76451.1"/>
    <property type="molecule type" value="Genomic_DNA"/>
</dbReference>
<keyword evidence="2" id="KW-1133">Transmembrane helix</keyword>
<dbReference type="Proteomes" id="UP000005938">
    <property type="component" value="Unassembled WGS sequence"/>
</dbReference>
<organism evidence="4 5">
    <name type="scientific">Imtechella halotolerans K1</name>
    <dbReference type="NCBI Taxonomy" id="946077"/>
    <lineage>
        <taxon>Bacteria</taxon>
        <taxon>Pseudomonadati</taxon>
        <taxon>Bacteroidota</taxon>
        <taxon>Flavobacteriia</taxon>
        <taxon>Flavobacteriales</taxon>
        <taxon>Flavobacteriaceae</taxon>
        <taxon>Imtechella</taxon>
    </lineage>
</organism>
<dbReference type="InterPro" id="IPR025665">
    <property type="entry name" value="Beta-barrel_OMP_2"/>
</dbReference>
<name>I0WJ85_9FLAO</name>
<evidence type="ECO:0000256" key="1">
    <source>
        <dbReference type="SAM" id="MobiDB-lite"/>
    </source>
</evidence>
<comment type="caution">
    <text evidence="4">The sequence shown here is derived from an EMBL/GenBank/DDBJ whole genome shotgun (WGS) entry which is preliminary data.</text>
</comment>
<dbReference type="PATRIC" id="fig|946077.3.peg.99"/>
<accession>I0WJ85</accession>
<feature type="compositionally biased region" description="Polar residues" evidence="1">
    <location>
        <begin position="75"/>
        <end position="99"/>
    </location>
</feature>
<evidence type="ECO:0000313" key="4">
    <source>
        <dbReference type="EMBL" id="EID76451.1"/>
    </source>
</evidence>
<evidence type="ECO:0000313" key="5">
    <source>
        <dbReference type="Proteomes" id="UP000005938"/>
    </source>
</evidence>
<keyword evidence="5" id="KW-1185">Reference proteome</keyword>
<protein>
    <recommendedName>
        <fullName evidence="3">Outer membrane protein beta-barrel domain-containing protein</fullName>
    </recommendedName>
</protein>
<proteinExistence type="predicted"/>
<evidence type="ECO:0000256" key="2">
    <source>
        <dbReference type="SAM" id="Phobius"/>
    </source>
</evidence>
<dbReference type="AlphaFoldDB" id="I0WJ85"/>
<dbReference type="Pfam" id="PF13568">
    <property type="entry name" value="OMP_b-brl_2"/>
    <property type="match status" value="1"/>
</dbReference>
<dbReference type="eggNOG" id="COG3266">
    <property type="taxonomic scope" value="Bacteria"/>
</dbReference>
<keyword evidence="2" id="KW-0812">Transmembrane</keyword>
<feature type="domain" description="Outer membrane protein beta-barrel" evidence="3">
    <location>
        <begin position="241"/>
        <end position="412"/>
    </location>
</feature>
<dbReference type="STRING" id="946077.W5A_00470"/>